<comment type="caution">
    <text evidence="2">The sequence shown here is derived from an EMBL/GenBank/DDBJ whole genome shotgun (WGS) entry which is preliminary data.</text>
</comment>
<evidence type="ECO:0000313" key="2">
    <source>
        <dbReference type="EMBL" id="KAF8821824.1"/>
    </source>
</evidence>
<name>A0ABQ7JCY7_9APIC</name>
<dbReference type="InterPro" id="IPR050358">
    <property type="entry name" value="RSE1/DDB1/CFT1"/>
</dbReference>
<dbReference type="Gene3D" id="1.10.150.910">
    <property type="match status" value="1"/>
</dbReference>
<feature type="domain" description="RSE1/DDB1/CPSF1 C-terminal" evidence="1">
    <location>
        <begin position="29"/>
        <end position="370"/>
    </location>
</feature>
<evidence type="ECO:0000259" key="1">
    <source>
        <dbReference type="Pfam" id="PF03178"/>
    </source>
</evidence>
<dbReference type="EMBL" id="JADAQX010000121">
    <property type="protein sequence ID" value="KAF8821824.1"/>
    <property type="molecule type" value="Genomic_DNA"/>
</dbReference>
<sequence>VLYHEESGLLVVACAPIMLPPNSQSSVGLIRFYHLESFELEFEFELTTSCTIASLCCMELNLLEKHLCIVAGTTDLIEKELDPSEGRILLFEIFPSAQKGKCVKLRDVSTDLGGCVSFVHPYKDRILAAVNNKLAIYLPQSSKSLLNTISSFSRCILHSEKLQCEAWHSTNVWITGVDVKDEIILVGDVHSSVSVFRYDSSLKAFTELCRDNKTLWTMDVCCLTPDLYLVTDSFCNFTLFKRNKESPLSNDRARLAVVGMFHHSESINRFIPGSLSSCKLTLWEKKSLAMKGITPAAEYLWGSAEGGMGVVLSLKGKKQFQRFLFLQKAICSTVVGFGDLNHEQWRNFHNESGTLDHCGFIDGNLIEYFLLFPQVLQVEIFESLQSILAEENSIPLYATLQELIEEIQDLQGLH</sequence>
<dbReference type="Pfam" id="PF03178">
    <property type="entry name" value="CPSF_A"/>
    <property type="match status" value="1"/>
</dbReference>
<dbReference type="Proteomes" id="UP000823046">
    <property type="component" value="Unassembled WGS sequence"/>
</dbReference>
<gene>
    <name evidence="2" type="ORF">IE077_001496</name>
</gene>
<protein>
    <submittedName>
        <fullName evidence="2">CPSF A subunit region protein</fullName>
    </submittedName>
</protein>
<dbReference type="InterPro" id="IPR004871">
    <property type="entry name" value="RSE1/DDB1/CPSF1_C"/>
</dbReference>
<evidence type="ECO:0000313" key="3">
    <source>
        <dbReference type="Proteomes" id="UP000823046"/>
    </source>
</evidence>
<reference evidence="2 3" key="1">
    <citation type="journal article" date="2020" name="bioRxiv">
        <title>Metabolic contributions of an alphaproteobacterial endosymbiont in the apicomplexan Cardiosporidium cionae.</title>
        <authorList>
            <person name="Hunter E.S."/>
            <person name="Paight C.J."/>
            <person name="Lane C.E."/>
        </authorList>
    </citation>
    <scope>NUCLEOTIDE SEQUENCE [LARGE SCALE GENOMIC DNA]</scope>
    <source>
        <strain evidence="2">ESH_2018</strain>
    </source>
</reference>
<organism evidence="2 3">
    <name type="scientific">Cardiosporidium cionae</name>
    <dbReference type="NCBI Taxonomy" id="476202"/>
    <lineage>
        <taxon>Eukaryota</taxon>
        <taxon>Sar</taxon>
        <taxon>Alveolata</taxon>
        <taxon>Apicomplexa</taxon>
        <taxon>Aconoidasida</taxon>
        <taxon>Nephromycida</taxon>
        <taxon>Cardiosporidium</taxon>
    </lineage>
</organism>
<feature type="non-terminal residue" evidence="2">
    <location>
        <position position="1"/>
    </location>
</feature>
<dbReference type="InterPro" id="IPR015943">
    <property type="entry name" value="WD40/YVTN_repeat-like_dom_sf"/>
</dbReference>
<proteinExistence type="predicted"/>
<accession>A0ABQ7JCY7</accession>
<keyword evidence="3" id="KW-1185">Reference proteome</keyword>
<dbReference type="Gene3D" id="2.130.10.10">
    <property type="entry name" value="YVTN repeat-like/Quinoprotein amine dehydrogenase"/>
    <property type="match status" value="1"/>
</dbReference>
<dbReference type="PANTHER" id="PTHR10644">
    <property type="entry name" value="DNA REPAIR/RNA PROCESSING CPSF FAMILY"/>
    <property type="match status" value="1"/>
</dbReference>